<dbReference type="GO" id="GO:0016787">
    <property type="term" value="F:hydrolase activity"/>
    <property type="evidence" value="ECO:0007669"/>
    <property type="project" value="UniProtKB-KW"/>
</dbReference>
<accession>A0A087C0S2</accession>
<proteinExistence type="predicted"/>
<protein>
    <submittedName>
        <fullName evidence="2">Phosphoglycerate mutase</fullName>
    </submittedName>
</protein>
<dbReference type="InterPro" id="IPR029033">
    <property type="entry name" value="His_PPase_superfam"/>
</dbReference>
<dbReference type="OrthoDB" id="9810154at2"/>
<dbReference type="SMART" id="SM00855">
    <property type="entry name" value="PGAM"/>
    <property type="match status" value="1"/>
</dbReference>
<dbReference type="InterPro" id="IPR051021">
    <property type="entry name" value="Mito_Ser/Thr_phosphatase"/>
</dbReference>
<dbReference type="PANTHER" id="PTHR20935:SF1">
    <property type="entry name" value="SLL1549 PROTEIN"/>
    <property type="match status" value="1"/>
</dbReference>
<evidence type="ECO:0000313" key="3">
    <source>
        <dbReference type="Proteomes" id="UP000029082"/>
    </source>
</evidence>
<dbReference type="STRING" id="1437603.GCA_000771525_01203"/>
<dbReference type="eggNOG" id="COG2062">
    <property type="taxonomic scope" value="Bacteria"/>
</dbReference>
<dbReference type="SUPFAM" id="SSF53254">
    <property type="entry name" value="Phosphoglycerate mutase-like"/>
    <property type="match status" value="1"/>
</dbReference>
<sequence>MAIDLKDVAARARRYGHLVLMMRHAKTESSHAGGDAKRELTDKGLKQAKAIARALAGMDLVPDRIACSSARRAEHTLERMLRTFGDAPHVDYRRNLYDQGLSSVFDELSTTKPKVHSLMIIGHEPTISMACQWIADPEEPAFDELNLGLSPASVVILGADEPIAAWREHGAHIVAVLKPKHLP</sequence>
<dbReference type="AlphaFoldDB" id="A0A087C0S2"/>
<evidence type="ECO:0000313" key="2">
    <source>
        <dbReference type="EMBL" id="KFI76872.1"/>
    </source>
</evidence>
<dbReference type="PANTHER" id="PTHR20935">
    <property type="entry name" value="PHOSPHOGLYCERATE MUTASE-RELATED"/>
    <property type="match status" value="1"/>
</dbReference>
<dbReference type="Proteomes" id="UP000029082">
    <property type="component" value="Unassembled WGS sequence"/>
</dbReference>
<reference evidence="2 3" key="1">
    <citation type="submission" date="2014-03" db="EMBL/GenBank/DDBJ databases">
        <title>Genomics of Bifidobacteria.</title>
        <authorList>
            <person name="Ventura M."/>
            <person name="Milani C."/>
            <person name="Lugli G.A."/>
        </authorList>
    </citation>
    <scope>NUCLEOTIDE SEQUENCE [LARGE SCALE GENOMIC DNA]</scope>
    <source>
        <strain evidence="2 3">DSM 21395</strain>
    </source>
</reference>
<keyword evidence="1" id="KW-0378">Hydrolase</keyword>
<dbReference type="InterPro" id="IPR013078">
    <property type="entry name" value="His_Pase_superF_clade-1"/>
</dbReference>
<organism evidence="2 3">
    <name type="scientific">Bifidobacterium mongoliense DSM 21395</name>
    <dbReference type="NCBI Taxonomy" id="1437603"/>
    <lineage>
        <taxon>Bacteria</taxon>
        <taxon>Bacillati</taxon>
        <taxon>Actinomycetota</taxon>
        <taxon>Actinomycetes</taxon>
        <taxon>Bifidobacteriales</taxon>
        <taxon>Bifidobacteriaceae</taxon>
        <taxon>Bifidobacterium</taxon>
    </lineage>
</organism>
<dbReference type="Pfam" id="PF00300">
    <property type="entry name" value="His_Phos_1"/>
    <property type="match status" value="1"/>
</dbReference>
<evidence type="ECO:0000256" key="1">
    <source>
        <dbReference type="ARBA" id="ARBA00022801"/>
    </source>
</evidence>
<keyword evidence="3" id="KW-1185">Reference proteome</keyword>
<comment type="caution">
    <text evidence="2">The sequence shown here is derived from an EMBL/GenBank/DDBJ whole genome shotgun (WGS) entry which is preliminary data.</text>
</comment>
<gene>
    <name evidence="2" type="ORF">BMON_0779</name>
</gene>
<dbReference type="EMBL" id="JGZE01000011">
    <property type="protein sequence ID" value="KFI76872.1"/>
    <property type="molecule type" value="Genomic_DNA"/>
</dbReference>
<dbReference type="RefSeq" id="WP_033512158.1">
    <property type="nucleotide sequence ID" value="NZ_JDUO01000003.1"/>
</dbReference>
<dbReference type="Gene3D" id="3.40.50.1240">
    <property type="entry name" value="Phosphoglycerate mutase-like"/>
    <property type="match status" value="1"/>
</dbReference>
<dbReference type="CDD" id="cd07067">
    <property type="entry name" value="HP_PGM_like"/>
    <property type="match status" value="1"/>
</dbReference>
<name>A0A087C0S2_9BIFI</name>
<dbReference type="GeneID" id="93094323"/>